<dbReference type="Proteomes" id="UP001058713">
    <property type="component" value="Chromosome"/>
</dbReference>
<dbReference type="EMBL" id="CP081070">
    <property type="protein sequence ID" value="UWQ52747.1"/>
    <property type="molecule type" value="Genomic_DNA"/>
</dbReference>
<dbReference type="AlphaFoldDB" id="A0A9Q9LZL9"/>
<dbReference type="RefSeq" id="WP_259970519.1">
    <property type="nucleotide sequence ID" value="NZ_CP081070.1"/>
</dbReference>
<gene>
    <name evidence="1" type="ORF">K3721_12035</name>
</gene>
<protein>
    <submittedName>
        <fullName evidence="1">Uncharacterized protein</fullName>
    </submittedName>
</protein>
<name>A0A9Q9LZL9_LEICA</name>
<organism evidence="1 2">
    <name type="scientific">Leisingera caerulea</name>
    <name type="common">Phaeobacter caeruleus</name>
    <dbReference type="NCBI Taxonomy" id="506591"/>
    <lineage>
        <taxon>Bacteria</taxon>
        <taxon>Pseudomonadati</taxon>
        <taxon>Pseudomonadota</taxon>
        <taxon>Alphaproteobacteria</taxon>
        <taxon>Rhodobacterales</taxon>
        <taxon>Roseobacteraceae</taxon>
        <taxon>Leisingera</taxon>
    </lineage>
</organism>
<dbReference type="KEGG" id="lcae:K3721_12035"/>
<reference evidence="1" key="1">
    <citation type="submission" date="2021-08" db="EMBL/GenBank/DDBJ databases">
        <authorList>
            <person name="Nwanade C."/>
            <person name="Wang M."/>
            <person name="Masoudi A."/>
            <person name="Yu Z."/>
            <person name="Liu J."/>
        </authorList>
    </citation>
    <scope>NUCLEOTIDE SEQUENCE</scope>
    <source>
        <strain evidence="1">S122</strain>
    </source>
</reference>
<evidence type="ECO:0000313" key="1">
    <source>
        <dbReference type="EMBL" id="UWQ52747.1"/>
    </source>
</evidence>
<accession>A0A9Q9LZL9</accession>
<proteinExistence type="predicted"/>
<evidence type="ECO:0000313" key="2">
    <source>
        <dbReference type="Proteomes" id="UP001058713"/>
    </source>
</evidence>
<sequence length="130" mass="14467">MSYATALKRAARHNPAWKAASVFKVAVEESGAAVLDASGEFQYDLAEDTYALRDFTQEERFTLHQPYDGDAALTVITANDPNSDHLILWEGQFHKILEVLGADALRGTVRYRVKALPQDEAVPIRHSIIL</sequence>